<dbReference type="Gene3D" id="3.40.50.720">
    <property type="entry name" value="NAD(P)-binding Rossmann-like Domain"/>
    <property type="match status" value="1"/>
</dbReference>
<dbReference type="EMBL" id="CP030759">
    <property type="protein sequence ID" value="AXA35710.1"/>
    <property type="molecule type" value="Genomic_DNA"/>
</dbReference>
<accession>A0A2Z4Y3J8</accession>
<feature type="domain" description="GFO/IDH/MocA-like oxidoreductase" evidence="2">
    <location>
        <begin position="132"/>
        <end position="252"/>
    </location>
</feature>
<dbReference type="SUPFAM" id="SSF51735">
    <property type="entry name" value="NAD(P)-binding Rossmann-fold domains"/>
    <property type="match status" value="1"/>
</dbReference>
<organism evidence="3 4">
    <name type="scientific">Sumerlaea chitinivorans</name>
    <dbReference type="NCBI Taxonomy" id="2250252"/>
    <lineage>
        <taxon>Bacteria</taxon>
        <taxon>Candidatus Sumerlaeota</taxon>
        <taxon>Candidatus Sumerlaeia</taxon>
        <taxon>Candidatus Sumerlaeales</taxon>
        <taxon>Candidatus Sumerlaeaceae</taxon>
        <taxon>Candidatus Sumerlaea</taxon>
    </lineage>
</organism>
<gene>
    <name evidence="3" type="ORF">BRCON_0933</name>
</gene>
<dbReference type="InterPro" id="IPR052515">
    <property type="entry name" value="Gfo/Idh/MocA_Oxidoreductase"/>
</dbReference>
<dbReference type="InterPro" id="IPR055170">
    <property type="entry name" value="GFO_IDH_MocA-like_dom"/>
</dbReference>
<dbReference type="GO" id="GO:0000166">
    <property type="term" value="F:nucleotide binding"/>
    <property type="evidence" value="ECO:0007669"/>
    <property type="project" value="InterPro"/>
</dbReference>
<dbReference type="Proteomes" id="UP000262583">
    <property type="component" value="Chromosome"/>
</dbReference>
<dbReference type="InterPro" id="IPR036291">
    <property type="entry name" value="NAD(P)-bd_dom_sf"/>
</dbReference>
<evidence type="ECO:0000259" key="2">
    <source>
        <dbReference type="Pfam" id="PF22725"/>
    </source>
</evidence>
<name>A0A2Z4Y3J8_SUMC1</name>
<dbReference type="KEGG" id="schv:BRCON_0933"/>
<dbReference type="Pfam" id="PF01408">
    <property type="entry name" value="GFO_IDH_MocA"/>
    <property type="match status" value="1"/>
</dbReference>
<protein>
    <submittedName>
        <fullName evidence="3">Putative oxidoreductase</fullName>
    </submittedName>
</protein>
<proteinExistence type="predicted"/>
<evidence type="ECO:0000259" key="1">
    <source>
        <dbReference type="Pfam" id="PF01408"/>
    </source>
</evidence>
<reference evidence="3 4" key="1">
    <citation type="submission" date="2018-05" db="EMBL/GenBank/DDBJ databases">
        <title>A metagenomic window into the 2 km-deep terrestrial subsurface aquifer revealed taxonomically and functionally diverse microbial community comprising novel uncultured bacterial lineages.</title>
        <authorList>
            <person name="Kadnikov V.V."/>
            <person name="Mardanov A.V."/>
            <person name="Beletsky A.V."/>
            <person name="Banks D."/>
            <person name="Pimenov N.V."/>
            <person name="Frank Y.A."/>
            <person name="Karnachuk O.V."/>
            <person name="Ravin N.V."/>
        </authorList>
    </citation>
    <scope>NUCLEOTIDE SEQUENCE [LARGE SCALE GENOMIC DNA]</scope>
    <source>
        <strain evidence="3">BY</strain>
    </source>
</reference>
<sequence length="343" mass="37970">MTNREIRFAIVGCGLMGERHAQILQATPGARVTCIFDQDLERARKVAGDLPVCKDYEEVLRREDVDAVVLALPSFLHVPYGIEAARHGKHVVTEKPIALDVDSGRNLIDTCRAAHVLCAVISQNRFADGNTALKRALVTGDFGKPVLVRGSVKWFRHDPYYTESDWRGRISGEGGGVLMNQATHTLDLLLWMFGYPNAVCGLTANTRPVLETEDVGVALFRFPGDIIGTFEATTSAYPGFAERVEVHGQQASCIVEKGEIIYWEHSAKLPKPNPPEFTPPTPNLEPRYVLFQRQYRNIIAAIQGEEELLVKPEEALAVVAVTRAIYENQAETIPRPLTLTEPG</sequence>
<dbReference type="PANTHER" id="PTHR43249:SF1">
    <property type="entry name" value="D-GLUCOSIDE 3-DEHYDROGENASE"/>
    <property type="match status" value="1"/>
</dbReference>
<evidence type="ECO:0000313" key="4">
    <source>
        <dbReference type="Proteomes" id="UP000262583"/>
    </source>
</evidence>
<feature type="domain" description="Gfo/Idh/MocA-like oxidoreductase N-terminal" evidence="1">
    <location>
        <begin position="6"/>
        <end position="120"/>
    </location>
</feature>
<dbReference type="InterPro" id="IPR000683">
    <property type="entry name" value="Gfo/Idh/MocA-like_OxRdtase_N"/>
</dbReference>
<dbReference type="Pfam" id="PF22725">
    <property type="entry name" value="GFO_IDH_MocA_C3"/>
    <property type="match status" value="1"/>
</dbReference>
<dbReference type="Gene3D" id="3.30.360.10">
    <property type="entry name" value="Dihydrodipicolinate Reductase, domain 2"/>
    <property type="match status" value="1"/>
</dbReference>
<dbReference type="AlphaFoldDB" id="A0A2Z4Y3J8"/>
<dbReference type="SUPFAM" id="SSF55347">
    <property type="entry name" value="Glyceraldehyde-3-phosphate dehydrogenase-like, C-terminal domain"/>
    <property type="match status" value="1"/>
</dbReference>
<evidence type="ECO:0000313" key="3">
    <source>
        <dbReference type="EMBL" id="AXA35710.1"/>
    </source>
</evidence>
<dbReference type="PANTHER" id="PTHR43249">
    <property type="entry name" value="UDP-N-ACETYL-2-AMINO-2-DEOXY-D-GLUCURONATE OXIDASE"/>
    <property type="match status" value="1"/>
</dbReference>